<gene>
    <name evidence="1" type="ORF">P4706_18810</name>
</gene>
<accession>A0AAW9NDL3</accession>
<sequence length="83" mass="9010">MISVLKDHFGVAMTGGLWAYLEKKAYKEAAKLLVKIGVGGNAIGLASFLTWHSARCLEGLGPWASNTVEKNESILNKELYSIV</sequence>
<organism evidence="1 2">
    <name type="scientific">Peribacillus castrilensis</name>
    <dbReference type="NCBI Taxonomy" id="2897690"/>
    <lineage>
        <taxon>Bacteria</taxon>
        <taxon>Bacillati</taxon>
        <taxon>Bacillota</taxon>
        <taxon>Bacilli</taxon>
        <taxon>Bacillales</taxon>
        <taxon>Bacillaceae</taxon>
        <taxon>Peribacillus</taxon>
    </lineage>
</organism>
<evidence type="ECO:0000313" key="1">
    <source>
        <dbReference type="EMBL" id="MEC0275106.1"/>
    </source>
</evidence>
<protein>
    <submittedName>
        <fullName evidence="1">Uncharacterized protein</fullName>
    </submittedName>
</protein>
<dbReference type="AlphaFoldDB" id="A0AAW9NDL3"/>
<dbReference type="Proteomes" id="UP001307168">
    <property type="component" value="Unassembled WGS sequence"/>
</dbReference>
<keyword evidence="2" id="KW-1185">Reference proteome</keyword>
<name>A0AAW9NDL3_9BACI</name>
<dbReference type="RefSeq" id="WP_192824973.1">
    <property type="nucleotide sequence ID" value="NZ_JARNBG010000040.1"/>
</dbReference>
<proteinExistence type="predicted"/>
<comment type="caution">
    <text evidence="1">The sequence shown here is derived from an EMBL/GenBank/DDBJ whole genome shotgun (WGS) entry which is preliminary data.</text>
</comment>
<reference evidence="1 2" key="1">
    <citation type="submission" date="2023-03" db="EMBL/GenBank/DDBJ databases">
        <title>Bacillus Genome Sequencing.</title>
        <authorList>
            <person name="Dunlap C."/>
        </authorList>
    </citation>
    <scope>NUCLEOTIDE SEQUENCE [LARGE SCALE GENOMIC DNA]</scope>
    <source>
        <strain evidence="1 2">B-41290</strain>
    </source>
</reference>
<evidence type="ECO:0000313" key="2">
    <source>
        <dbReference type="Proteomes" id="UP001307168"/>
    </source>
</evidence>
<dbReference type="EMBL" id="JARNBH010000017">
    <property type="protein sequence ID" value="MEC0275106.1"/>
    <property type="molecule type" value="Genomic_DNA"/>
</dbReference>